<keyword evidence="7 9" id="KW-0408">Iron</keyword>
<feature type="binding site" evidence="9">
    <location>
        <position position="105"/>
    </location>
    <ligand>
        <name>Fe(2+)</name>
        <dbReference type="ChEBI" id="CHEBI:29033"/>
    </ligand>
</feature>
<feature type="site" description="May play a role in transmitting local conformational changes" evidence="9">
    <location>
        <position position="104"/>
    </location>
</feature>
<comment type="catalytic activity">
    <reaction evidence="9">
        <text>1,2-dihydroxy-5-(methylsulfanyl)pent-1-en-3-one + O2 = 3-(methylsulfanyl)propanoate + CO + formate + 2 H(+)</text>
        <dbReference type="Rhea" id="RHEA:14161"/>
        <dbReference type="ChEBI" id="CHEBI:15378"/>
        <dbReference type="ChEBI" id="CHEBI:15379"/>
        <dbReference type="ChEBI" id="CHEBI:15740"/>
        <dbReference type="ChEBI" id="CHEBI:17245"/>
        <dbReference type="ChEBI" id="CHEBI:49016"/>
        <dbReference type="ChEBI" id="CHEBI:49252"/>
        <dbReference type="EC" id="1.13.11.53"/>
    </reaction>
</comment>
<keyword evidence="8 9" id="KW-0486">Methionine biosynthesis</keyword>
<comment type="cofactor">
    <cofactor evidence="9">
        <name>Ni(2+)</name>
        <dbReference type="ChEBI" id="CHEBI:49786"/>
    </cofactor>
    <text evidence="9">Binds 1 nickel ion per monomer.</text>
</comment>
<comment type="cofactor">
    <cofactor evidence="9">
        <name>Fe(2+)</name>
        <dbReference type="ChEBI" id="CHEBI:29033"/>
    </cofactor>
    <text evidence="9">Binds 1 Fe(2+) cation per monomer.</text>
</comment>
<dbReference type="GO" id="GO:0016151">
    <property type="term" value="F:nickel cation binding"/>
    <property type="evidence" value="ECO:0007669"/>
    <property type="project" value="UniProtKB-UniRule"/>
</dbReference>
<dbReference type="PANTHER" id="PTHR23418">
    <property type="entry name" value="ACIREDUCTONE DIOXYGENASE"/>
    <property type="match status" value="1"/>
</dbReference>
<keyword evidence="6 9" id="KW-0560">Oxidoreductase</keyword>
<dbReference type="InterPro" id="IPR023956">
    <property type="entry name" value="ARD_bac"/>
</dbReference>
<protein>
    <recommendedName>
        <fullName evidence="9">Acireductone dioxygenase</fullName>
    </recommendedName>
    <alternativeName>
        <fullName evidence="9">1,2-dihydroxy-3-keto-5-methylthiopentene dioxygenase</fullName>
        <shortName evidence="9">DHK-MTPene dioxygenase</shortName>
    </alternativeName>
    <alternativeName>
        <fullName evidence="9">Acireductone dioxygenase (Fe(2+)-requiring)</fullName>
        <shortName evidence="9">ARD'</shortName>
        <shortName evidence="9">Fe-ARD</shortName>
        <ecNumber evidence="9">1.13.11.54</ecNumber>
    </alternativeName>
    <alternativeName>
        <fullName evidence="9">Acireductone dioxygenase (Ni(2+)-requiring)</fullName>
        <shortName evidence="9">ARD</shortName>
        <shortName evidence="9">Ni-ARD</shortName>
        <ecNumber evidence="9">1.13.11.53</ecNumber>
    </alternativeName>
</protein>
<evidence type="ECO:0000256" key="7">
    <source>
        <dbReference type="ARBA" id="ARBA00023004"/>
    </source>
</evidence>
<dbReference type="InterPro" id="IPR011051">
    <property type="entry name" value="RmlC_Cupin_sf"/>
</dbReference>
<dbReference type="Proteomes" id="UP001328733">
    <property type="component" value="Unassembled WGS sequence"/>
</dbReference>
<dbReference type="InterPro" id="IPR014710">
    <property type="entry name" value="RmlC-like_jellyroll"/>
</dbReference>
<dbReference type="PANTHER" id="PTHR23418:SF0">
    <property type="entry name" value="ACIREDUCTONE DIOXYGENASE"/>
    <property type="match status" value="1"/>
</dbReference>
<evidence type="ECO:0000256" key="9">
    <source>
        <dbReference type="HAMAP-Rule" id="MF_01682"/>
    </source>
</evidence>
<comment type="similarity">
    <text evidence="9">Belongs to the acireductone dioxygenase (ARD) family.</text>
</comment>
<feature type="binding site" evidence="9">
    <location>
        <position position="99"/>
    </location>
    <ligand>
        <name>Fe(2+)</name>
        <dbReference type="ChEBI" id="CHEBI:29033"/>
    </ligand>
</feature>
<evidence type="ECO:0000313" key="11">
    <source>
        <dbReference type="Proteomes" id="UP001328733"/>
    </source>
</evidence>
<dbReference type="Pfam" id="PF03079">
    <property type="entry name" value="ARD"/>
    <property type="match status" value="1"/>
</dbReference>
<feature type="binding site" evidence="9">
    <location>
        <position position="101"/>
    </location>
    <ligand>
        <name>Ni(2+)</name>
        <dbReference type="ChEBI" id="CHEBI:49786"/>
    </ligand>
</feature>
<gene>
    <name evidence="9" type="primary">mtnD</name>
    <name evidence="10" type="ORF">V0288_05525</name>
</gene>
<evidence type="ECO:0000256" key="4">
    <source>
        <dbReference type="ARBA" id="ARBA00022723"/>
    </source>
</evidence>
<evidence type="ECO:0000256" key="2">
    <source>
        <dbReference type="ARBA" id="ARBA00022596"/>
    </source>
</evidence>
<feature type="binding site" evidence="9">
    <location>
        <position position="105"/>
    </location>
    <ligand>
        <name>Ni(2+)</name>
        <dbReference type="ChEBI" id="CHEBI:49786"/>
    </ligand>
</feature>
<keyword evidence="5 9" id="KW-0223">Dioxygenase</keyword>
<comment type="caution">
    <text evidence="9">Lacks conserved residue(s) required for the propagation of feature annotation.</text>
</comment>
<dbReference type="EC" id="1.13.11.53" evidence="9"/>
<dbReference type="EC" id="1.13.11.54" evidence="9"/>
<feature type="binding site" evidence="9">
    <location>
        <position position="144"/>
    </location>
    <ligand>
        <name>Fe(2+)</name>
        <dbReference type="ChEBI" id="CHEBI:29033"/>
    </ligand>
</feature>
<dbReference type="GO" id="GO:0010308">
    <property type="term" value="F:acireductone dioxygenase (Ni2+-requiring) activity"/>
    <property type="evidence" value="ECO:0007669"/>
    <property type="project" value="UniProtKB-UniRule"/>
</dbReference>
<dbReference type="SUPFAM" id="SSF51182">
    <property type="entry name" value="RmlC-like cupins"/>
    <property type="match status" value="1"/>
</dbReference>
<feature type="binding site" evidence="9">
    <location>
        <position position="101"/>
    </location>
    <ligand>
        <name>Fe(2+)</name>
        <dbReference type="ChEBI" id="CHEBI:29033"/>
    </ligand>
</feature>
<comment type="function">
    <text evidence="9">Catalyzes 2 different reactions between oxygene and the acireductone 1,2-dihydroxy-3-keto-5-methylthiopentene (DHK-MTPene) depending upon the metal bound in the active site. Fe-containing acireductone dioxygenase (Fe-ARD) produces formate and 2-keto-4-methylthiobutyrate (KMTB), the alpha-ketoacid precursor of methionine in the methionine recycle pathway. Ni-containing acireductone dioxygenase (Ni-ARD) produces methylthiopropionate, carbon monoxide and formate, and does not lie on the methionine recycle pathway.</text>
</comment>
<comment type="subunit">
    <text evidence="9">Monomer.</text>
</comment>
<dbReference type="EMBL" id="JBAFSM010000008">
    <property type="protein sequence ID" value="MEG3436573.1"/>
    <property type="molecule type" value="Genomic_DNA"/>
</dbReference>
<proteinExistence type="inferred from homology"/>
<dbReference type="InterPro" id="IPR004313">
    <property type="entry name" value="ARD"/>
</dbReference>
<evidence type="ECO:0000256" key="1">
    <source>
        <dbReference type="ARBA" id="ARBA00000428"/>
    </source>
</evidence>
<feature type="site" description="Important to generate the dianion" evidence="9">
    <location>
        <position position="107"/>
    </location>
</feature>
<accession>A0AAW9QHM3</accession>
<comment type="pathway">
    <text evidence="9">Amino-acid biosynthesis; L-methionine biosynthesis via salvage pathway; L-methionine from S-methyl-5-thio-alpha-D-ribose 1-phosphate: step 5/6.</text>
</comment>
<feature type="binding site" evidence="9">
    <location>
        <position position="144"/>
    </location>
    <ligand>
        <name>Ni(2+)</name>
        <dbReference type="ChEBI" id="CHEBI:49786"/>
    </ligand>
</feature>
<comment type="catalytic activity">
    <reaction evidence="1 9">
        <text>1,2-dihydroxy-5-(methylsulfanyl)pent-1-en-3-one + O2 = 4-methylsulfanyl-2-oxobutanoate + formate + 2 H(+)</text>
        <dbReference type="Rhea" id="RHEA:24504"/>
        <dbReference type="ChEBI" id="CHEBI:15378"/>
        <dbReference type="ChEBI" id="CHEBI:15379"/>
        <dbReference type="ChEBI" id="CHEBI:15740"/>
        <dbReference type="ChEBI" id="CHEBI:16723"/>
        <dbReference type="ChEBI" id="CHEBI:49252"/>
        <dbReference type="EC" id="1.13.11.54"/>
    </reaction>
</comment>
<dbReference type="GO" id="GO:0019509">
    <property type="term" value="P:L-methionine salvage from methylthioadenosine"/>
    <property type="evidence" value="ECO:0007669"/>
    <property type="project" value="UniProtKB-UniRule"/>
</dbReference>
<keyword evidence="3 9" id="KW-0028">Amino-acid biosynthesis</keyword>
<evidence type="ECO:0000256" key="5">
    <source>
        <dbReference type="ARBA" id="ARBA00022964"/>
    </source>
</evidence>
<comment type="caution">
    <text evidence="10">The sequence shown here is derived from an EMBL/GenBank/DDBJ whole genome shotgun (WGS) entry which is preliminary data.</text>
</comment>
<dbReference type="RefSeq" id="WP_332864031.1">
    <property type="nucleotide sequence ID" value="NZ_JBAFSM010000008.1"/>
</dbReference>
<dbReference type="GO" id="GO:0019284">
    <property type="term" value="P:L-methionine salvage from S-adenosylmethionine"/>
    <property type="evidence" value="ECO:0007669"/>
    <property type="project" value="InterPro"/>
</dbReference>
<sequence length="189" mass="21919">MAVLRLENGTTYTRLEDIGEKLAALNVSLNYWPIENPETRELLTKAALSDEEKETVLVSLDQYFRELQEKYNYQSRDLIVLHPDIPNLDTLLAKFERCHTHADDEVRYIIDGEGVFGFVFPDGSQAELTVQPAEYINVPANSEHWFHLTDARRVKAVRYFTSTEGWVPEYTDTEIRFAGEKRELQEFSV</sequence>
<keyword evidence="2 9" id="KW-0533">Nickel</keyword>
<dbReference type="GO" id="GO:0005506">
    <property type="term" value="F:iron ion binding"/>
    <property type="evidence" value="ECO:0007669"/>
    <property type="project" value="UniProtKB-UniRule"/>
</dbReference>
<reference evidence="10 11" key="1">
    <citation type="submission" date="2024-01" db="EMBL/GenBank/DDBJ databases">
        <title>Genomic insights into the taxonomy and metabolism of the cyanobacterium Pannus brasiliensis CCIBt3594.</title>
        <authorList>
            <person name="Machado M."/>
            <person name="Botero N.B."/>
            <person name="Andreote A.P.D."/>
            <person name="Feitosa A.M.T."/>
            <person name="Popin R."/>
            <person name="Sivonen K."/>
            <person name="Fiore M.F."/>
        </authorList>
    </citation>
    <scope>NUCLEOTIDE SEQUENCE [LARGE SCALE GENOMIC DNA]</scope>
    <source>
        <strain evidence="10 11">CCIBt3594</strain>
    </source>
</reference>
<evidence type="ECO:0000256" key="8">
    <source>
        <dbReference type="ARBA" id="ARBA00023167"/>
    </source>
</evidence>
<keyword evidence="4 9" id="KW-0479">Metal-binding</keyword>
<evidence type="ECO:0000313" key="10">
    <source>
        <dbReference type="EMBL" id="MEG3436573.1"/>
    </source>
</evidence>
<evidence type="ECO:0000256" key="3">
    <source>
        <dbReference type="ARBA" id="ARBA00022605"/>
    </source>
</evidence>
<dbReference type="HAMAP" id="MF_01682">
    <property type="entry name" value="Salvage_MtnD"/>
    <property type="match status" value="1"/>
</dbReference>
<dbReference type="Gene3D" id="2.60.120.10">
    <property type="entry name" value="Jelly Rolls"/>
    <property type="match status" value="1"/>
</dbReference>
<evidence type="ECO:0000256" key="6">
    <source>
        <dbReference type="ARBA" id="ARBA00023002"/>
    </source>
</evidence>
<keyword evidence="11" id="KW-1185">Reference proteome</keyword>
<organism evidence="10 11">
    <name type="scientific">Pannus brasiliensis CCIBt3594</name>
    <dbReference type="NCBI Taxonomy" id="1427578"/>
    <lineage>
        <taxon>Bacteria</taxon>
        <taxon>Bacillati</taxon>
        <taxon>Cyanobacteriota</taxon>
        <taxon>Cyanophyceae</taxon>
        <taxon>Oscillatoriophycideae</taxon>
        <taxon>Chroococcales</taxon>
        <taxon>Microcystaceae</taxon>
        <taxon>Pannus</taxon>
    </lineage>
</organism>
<name>A0AAW9QHM3_9CHRO</name>
<dbReference type="AlphaFoldDB" id="A0AAW9QHM3"/>
<dbReference type="CDD" id="cd02232">
    <property type="entry name" value="cupin_ARD"/>
    <property type="match status" value="1"/>
</dbReference>
<dbReference type="GO" id="GO:0010309">
    <property type="term" value="F:acireductone dioxygenase [iron(II)-requiring] activity"/>
    <property type="evidence" value="ECO:0007669"/>
    <property type="project" value="UniProtKB-UniRule"/>
</dbReference>
<feature type="binding site" evidence="9">
    <location>
        <position position="99"/>
    </location>
    <ligand>
        <name>Ni(2+)</name>
        <dbReference type="ChEBI" id="CHEBI:49786"/>
    </ligand>
</feature>